<feature type="compositionally biased region" description="Basic and acidic residues" evidence="1">
    <location>
        <begin position="559"/>
        <end position="584"/>
    </location>
</feature>
<feature type="compositionally biased region" description="Basic and acidic residues" evidence="1">
    <location>
        <begin position="598"/>
        <end position="620"/>
    </location>
</feature>
<feature type="region of interest" description="Disordered" evidence="1">
    <location>
        <begin position="204"/>
        <end position="259"/>
    </location>
</feature>
<feature type="compositionally biased region" description="Basic and acidic residues" evidence="1">
    <location>
        <begin position="122"/>
        <end position="138"/>
    </location>
</feature>
<name>A0A9D3TGM9_MEGAT</name>
<dbReference type="InterPro" id="IPR008379">
    <property type="entry name" value="Band_4.1_C"/>
</dbReference>
<evidence type="ECO:0000256" key="1">
    <source>
        <dbReference type="SAM" id="MobiDB-lite"/>
    </source>
</evidence>
<feature type="region of interest" description="Disordered" evidence="1">
    <location>
        <begin position="1"/>
        <end position="192"/>
    </location>
</feature>
<dbReference type="GO" id="GO:0003779">
    <property type="term" value="F:actin binding"/>
    <property type="evidence" value="ECO:0007669"/>
    <property type="project" value="InterPro"/>
</dbReference>
<feature type="compositionally biased region" description="Polar residues" evidence="1">
    <location>
        <begin position="415"/>
        <end position="426"/>
    </location>
</feature>
<feature type="compositionally biased region" description="Basic and acidic residues" evidence="1">
    <location>
        <begin position="37"/>
        <end position="54"/>
    </location>
</feature>
<feature type="region of interest" description="Disordered" evidence="1">
    <location>
        <begin position="559"/>
        <end position="724"/>
    </location>
</feature>
<proteinExistence type="predicted"/>
<gene>
    <name evidence="3" type="ORF">MATL_G00076490</name>
</gene>
<dbReference type="PANTHER" id="PTHR23280">
    <property type="entry name" value="4.1 G PROTEIN"/>
    <property type="match status" value="1"/>
</dbReference>
<protein>
    <recommendedName>
        <fullName evidence="2">Band 4.1 C-terminal domain-containing protein</fullName>
    </recommendedName>
</protein>
<dbReference type="GO" id="GO:0005886">
    <property type="term" value="C:plasma membrane"/>
    <property type="evidence" value="ECO:0007669"/>
    <property type="project" value="TreeGrafter"/>
</dbReference>
<feature type="compositionally biased region" description="Basic and acidic residues" evidence="1">
    <location>
        <begin position="102"/>
        <end position="114"/>
    </location>
</feature>
<keyword evidence="4" id="KW-1185">Reference proteome</keyword>
<evidence type="ECO:0000313" key="4">
    <source>
        <dbReference type="Proteomes" id="UP001046870"/>
    </source>
</evidence>
<feature type="domain" description="Band 4.1 C-terminal" evidence="2">
    <location>
        <begin position="704"/>
        <end position="787"/>
    </location>
</feature>
<feature type="region of interest" description="Disordered" evidence="1">
    <location>
        <begin position="327"/>
        <end position="391"/>
    </location>
</feature>
<evidence type="ECO:0000313" key="3">
    <source>
        <dbReference type="EMBL" id="KAG7478070.1"/>
    </source>
</evidence>
<dbReference type="OrthoDB" id="6589456at2759"/>
<organism evidence="3 4">
    <name type="scientific">Megalops atlanticus</name>
    <name type="common">Tarpon</name>
    <name type="synonym">Clupea gigantea</name>
    <dbReference type="NCBI Taxonomy" id="7932"/>
    <lineage>
        <taxon>Eukaryota</taxon>
        <taxon>Metazoa</taxon>
        <taxon>Chordata</taxon>
        <taxon>Craniata</taxon>
        <taxon>Vertebrata</taxon>
        <taxon>Euteleostomi</taxon>
        <taxon>Actinopterygii</taxon>
        <taxon>Neopterygii</taxon>
        <taxon>Teleostei</taxon>
        <taxon>Elopiformes</taxon>
        <taxon>Megalopidae</taxon>
        <taxon>Megalops</taxon>
    </lineage>
</organism>
<dbReference type="Proteomes" id="UP001046870">
    <property type="component" value="Chromosome 5"/>
</dbReference>
<feature type="compositionally biased region" description="Basic and acidic residues" evidence="1">
    <location>
        <begin position="404"/>
        <end position="414"/>
    </location>
</feature>
<dbReference type="GO" id="GO:0031032">
    <property type="term" value="P:actomyosin structure organization"/>
    <property type="evidence" value="ECO:0007669"/>
    <property type="project" value="TreeGrafter"/>
</dbReference>
<dbReference type="AlphaFoldDB" id="A0A9D3TGM9"/>
<dbReference type="GO" id="GO:0005198">
    <property type="term" value="F:structural molecule activity"/>
    <property type="evidence" value="ECO:0007669"/>
    <property type="project" value="InterPro"/>
</dbReference>
<feature type="compositionally biased region" description="Basic and acidic residues" evidence="1">
    <location>
        <begin position="464"/>
        <end position="478"/>
    </location>
</feature>
<feature type="compositionally biased region" description="Polar residues" evidence="1">
    <location>
        <begin position="682"/>
        <end position="698"/>
    </location>
</feature>
<feature type="region of interest" description="Disordered" evidence="1">
    <location>
        <begin position="404"/>
        <end position="522"/>
    </location>
</feature>
<sequence length="799" mass="89113">MKMKLLLQRQKKEQQPYRDRKKRRPQSLNLGMATEFVYEKEGERSDGEHSKESDSDSSPTKTEQEEEILSIQTMDARSRAQENITSRTEELVSVEMFSQMNEMERPAETEHTKEMPAVSMGLRDRNTDGEVGENKRTQEQGMEYELDAHSKGILVSDDAEKCKEDQAKGKGIEDDRLSAELVGSANGPRETENEEVLLASLKMEDEGGKQGQTSPKLQSWEAARKSELTCAEQESEETRETKINETAENSEEAEQKKSRCVVERISTAEGVKLEEVESRPNHKGTGICQGEITRIVPLKPERSKNSVCKEDKDKFNQEVEPKVANFDARTEGSQVEELVDRLPYSKKTEEDFPTCHPANAHPVPSPTATEEPPCPQGREDRESPQCSEEQELQVMGDLVKEATHFEEVMLKQDKPQSQTNQTTTEPQPFGAKASATHRNTPPAPPVKTQKARESGLILRNSRIASKDPSLDAARKRNAEPLSTPAIHEEPLDEAQREPWERRPGSASEEDQEREAPYMKETHLGIERKCSSITVSSTSSLEAEVDFTVVMDLHTGMEEFSRGMSELGERDRAPEVGRDDFEETSRFYSARLMATQDKSPVEDRHPEERVPHEPPVSKKDPSAVSAAHLLRKADSKTETQPNGSEVTTTIMELSGQTESDINGQETKVHSTDIIQPAEGDLSHSMSSGKDSRPPSTESGSPGKMSTLEREAAVSPLTVTTENVTSATTTHVTKTVKGGYSETRIEKRIIITGDDDVDQDQALAMAIQEAKQQHPDMLVTKAVVVRETESSSEEKQRKSES</sequence>
<dbReference type="EMBL" id="JAFDVH010000005">
    <property type="protein sequence ID" value="KAG7478070.1"/>
    <property type="molecule type" value="Genomic_DNA"/>
</dbReference>
<evidence type="ECO:0000259" key="2">
    <source>
        <dbReference type="Pfam" id="PF05902"/>
    </source>
</evidence>
<feature type="compositionally biased region" description="Basic and acidic residues" evidence="1">
    <location>
        <begin position="158"/>
        <end position="178"/>
    </location>
</feature>
<feature type="compositionally biased region" description="Basic and acidic residues" evidence="1">
    <location>
        <begin position="513"/>
        <end position="522"/>
    </location>
</feature>
<feature type="compositionally biased region" description="Basic and acidic residues" evidence="1">
    <location>
        <begin position="486"/>
        <end position="503"/>
    </location>
</feature>
<accession>A0A9D3TGM9</accession>
<feature type="compositionally biased region" description="Polar residues" evidence="1">
    <location>
        <begin position="70"/>
        <end position="86"/>
    </location>
</feature>
<dbReference type="PANTHER" id="PTHR23280:SF24">
    <property type="entry name" value="BAND 4.1-LIKE PROTEIN 1"/>
    <property type="match status" value="1"/>
</dbReference>
<feature type="compositionally biased region" description="Polar residues" evidence="1">
    <location>
        <begin position="637"/>
        <end position="664"/>
    </location>
</feature>
<comment type="caution">
    <text evidence="3">The sequence shown here is derived from an EMBL/GenBank/DDBJ whole genome shotgun (WGS) entry which is preliminary data.</text>
</comment>
<dbReference type="GO" id="GO:0005856">
    <property type="term" value="C:cytoskeleton"/>
    <property type="evidence" value="ECO:0007669"/>
    <property type="project" value="InterPro"/>
</dbReference>
<reference evidence="3" key="1">
    <citation type="submission" date="2021-01" db="EMBL/GenBank/DDBJ databases">
        <authorList>
            <person name="Zahm M."/>
            <person name="Roques C."/>
            <person name="Cabau C."/>
            <person name="Klopp C."/>
            <person name="Donnadieu C."/>
            <person name="Jouanno E."/>
            <person name="Lampietro C."/>
            <person name="Louis A."/>
            <person name="Herpin A."/>
            <person name="Echchiki A."/>
            <person name="Berthelot C."/>
            <person name="Parey E."/>
            <person name="Roest-Crollius H."/>
            <person name="Braasch I."/>
            <person name="Postlethwait J."/>
            <person name="Bobe J."/>
            <person name="Montfort J."/>
            <person name="Bouchez O."/>
            <person name="Begum T."/>
            <person name="Mejri S."/>
            <person name="Adams A."/>
            <person name="Chen W.-J."/>
            <person name="Guiguen Y."/>
        </authorList>
    </citation>
    <scope>NUCLEOTIDE SEQUENCE</scope>
    <source>
        <strain evidence="3">YG-15Mar2019-1</strain>
        <tissue evidence="3">Brain</tissue>
    </source>
</reference>
<dbReference type="Pfam" id="PF05902">
    <property type="entry name" value="4_1_CTD"/>
    <property type="match status" value="1"/>
</dbReference>
<feature type="compositionally biased region" description="Basic and acidic residues" evidence="1">
    <location>
        <begin position="236"/>
        <end position="245"/>
    </location>
</feature>